<organism evidence="2 3">
    <name type="scientific">Carboxylicivirga linearis</name>
    <dbReference type="NCBI Taxonomy" id="1628157"/>
    <lineage>
        <taxon>Bacteria</taxon>
        <taxon>Pseudomonadati</taxon>
        <taxon>Bacteroidota</taxon>
        <taxon>Bacteroidia</taxon>
        <taxon>Marinilabiliales</taxon>
        <taxon>Marinilabiliaceae</taxon>
        <taxon>Carboxylicivirga</taxon>
    </lineage>
</organism>
<keyword evidence="3" id="KW-1185">Reference proteome</keyword>
<dbReference type="Proteomes" id="UP000708576">
    <property type="component" value="Unassembled WGS sequence"/>
</dbReference>
<accession>A0ABS5JP34</accession>
<name>A0ABS5JP34_9BACT</name>
<gene>
    <name evidence="2" type="ORF">KEM10_00165</name>
</gene>
<evidence type="ECO:0008006" key="4">
    <source>
        <dbReference type="Google" id="ProtNLM"/>
    </source>
</evidence>
<dbReference type="EMBL" id="JAGUCO010000001">
    <property type="protein sequence ID" value="MBS2096666.1"/>
    <property type="molecule type" value="Genomic_DNA"/>
</dbReference>
<proteinExistence type="predicted"/>
<comment type="caution">
    <text evidence="2">The sequence shown here is derived from an EMBL/GenBank/DDBJ whole genome shotgun (WGS) entry which is preliminary data.</text>
</comment>
<evidence type="ECO:0000313" key="3">
    <source>
        <dbReference type="Proteomes" id="UP000708576"/>
    </source>
</evidence>
<protein>
    <recommendedName>
        <fullName evidence="4">DUF4129 domain-containing protein</fullName>
    </recommendedName>
</protein>
<evidence type="ECO:0000313" key="2">
    <source>
        <dbReference type="EMBL" id="MBS2096666.1"/>
    </source>
</evidence>
<evidence type="ECO:0000256" key="1">
    <source>
        <dbReference type="SAM" id="Phobius"/>
    </source>
</evidence>
<reference evidence="2 3" key="1">
    <citation type="journal article" date="2015" name="Int. J. Syst. Evol. Microbiol.">
        <title>Carboxylicivirga linearis sp. nov., isolated from a sea cucumber culture pond.</title>
        <authorList>
            <person name="Wang F.Q."/>
            <person name="Zhou Y.X."/>
            <person name="Lin X.Z."/>
            <person name="Chen G.J."/>
            <person name="Du Z.J."/>
        </authorList>
    </citation>
    <scope>NUCLEOTIDE SEQUENCE [LARGE SCALE GENOMIC DNA]</scope>
    <source>
        <strain evidence="2 3">FB218</strain>
    </source>
</reference>
<dbReference type="RefSeq" id="WP_212211943.1">
    <property type="nucleotide sequence ID" value="NZ_JAGUCO010000001.1"/>
</dbReference>
<sequence>MKLKIDLLKILFKHILVLAFLLIGFQIKAETEVNVSTDSIEAWDNSFVDYRHASADTIAYYKQLPEYDYNEVKQTESLLDKFLKWLASLLFSGNGASWTGWILIVLAVFALLAIIIRLFGIPIKGLFVFSRSTKVTELNFSTGSGDLENENLDKLLKGFIEGQAYREATRTLFLMTLRQLNRNQLIKWSIWKTDREYYYELKDEKLKAEFLKAIRQYEYIWYGKFTPEKEYFEKVRLQFSELKQSIAAVKN</sequence>
<keyword evidence="1" id="KW-0472">Membrane</keyword>
<keyword evidence="1" id="KW-0812">Transmembrane</keyword>
<keyword evidence="1" id="KW-1133">Transmembrane helix</keyword>
<feature type="transmembrane region" description="Helical" evidence="1">
    <location>
        <begin position="98"/>
        <end position="119"/>
    </location>
</feature>